<comment type="caution">
    <text evidence="1">The sequence shown here is derived from an EMBL/GenBank/DDBJ whole genome shotgun (WGS) entry which is preliminary data.</text>
</comment>
<name>A0A329QXH8_9ACTN</name>
<evidence type="ECO:0000313" key="2">
    <source>
        <dbReference type="Proteomes" id="UP000250462"/>
    </source>
</evidence>
<gene>
    <name evidence="1" type="ORF">DPM12_07270</name>
</gene>
<evidence type="ECO:0000313" key="1">
    <source>
        <dbReference type="EMBL" id="RAW16419.1"/>
    </source>
</evidence>
<proteinExistence type="predicted"/>
<reference evidence="1 2" key="1">
    <citation type="submission" date="2018-06" db="EMBL/GenBank/DDBJ databases">
        <title>Phytoactinopolyspora halophila sp. nov., a novel halophilic actinomycete isolated from a saline soil in China.</title>
        <authorList>
            <person name="Tang S.-K."/>
        </authorList>
    </citation>
    <scope>NUCLEOTIDE SEQUENCE [LARGE SCALE GENOMIC DNA]</scope>
    <source>
        <strain evidence="1 2">YIM 96934</strain>
    </source>
</reference>
<keyword evidence="2" id="KW-1185">Reference proteome</keyword>
<dbReference type="InterPro" id="IPR012349">
    <property type="entry name" value="Split_barrel_FMN-bd"/>
</dbReference>
<organism evidence="1 2">
    <name type="scientific">Phytoactinopolyspora halophila</name>
    <dbReference type="NCBI Taxonomy" id="1981511"/>
    <lineage>
        <taxon>Bacteria</taxon>
        <taxon>Bacillati</taxon>
        <taxon>Actinomycetota</taxon>
        <taxon>Actinomycetes</taxon>
        <taxon>Jiangellales</taxon>
        <taxon>Jiangellaceae</taxon>
        <taxon>Phytoactinopolyspora</taxon>
    </lineage>
</organism>
<dbReference type="AlphaFoldDB" id="A0A329QXH8"/>
<dbReference type="Gene3D" id="2.30.110.10">
    <property type="entry name" value="Electron Transport, Fmn-binding Protein, Chain A"/>
    <property type="match status" value="1"/>
</dbReference>
<dbReference type="Proteomes" id="UP000250462">
    <property type="component" value="Unassembled WGS sequence"/>
</dbReference>
<accession>A0A329QXH8</accession>
<protein>
    <submittedName>
        <fullName evidence="1">Nitroreductase family deazaflavin-dependent oxidoreductase</fullName>
    </submittedName>
</protein>
<sequence>MARFNRIVTNRVMGLWAPYLPPWAVIVHRGRRSGREYRTVVWAWIRRPTVVVALTYGPTDWQRNVAAAGKGQMIRRGRTWTLTNPRVVTADESRTLPWGTRWTARVFGSAFVAELNTGG</sequence>
<dbReference type="EMBL" id="QMIG01000004">
    <property type="protein sequence ID" value="RAW16419.1"/>
    <property type="molecule type" value="Genomic_DNA"/>
</dbReference>